<feature type="transmembrane region" description="Helical" evidence="8">
    <location>
        <begin position="202"/>
        <end position="219"/>
    </location>
</feature>
<keyword evidence="7 8" id="KW-0472">Membrane</keyword>
<feature type="transmembrane region" description="Helical" evidence="8">
    <location>
        <begin position="284"/>
        <end position="302"/>
    </location>
</feature>
<evidence type="ECO:0000256" key="4">
    <source>
        <dbReference type="ARBA" id="ARBA00022475"/>
    </source>
</evidence>
<evidence type="ECO:0000256" key="5">
    <source>
        <dbReference type="ARBA" id="ARBA00022692"/>
    </source>
</evidence>
<dbReference type="FunFam" id="1.10.3470.10:FF:000001">
    <property type="entry name" value="Vitamin B12 ABC transporter permease BtuC"/>
    <property type="match status" value="1"/>
</dbReference>
<dbReference type="GO" id="GO:0005886">
    <property type="term" value="C:plasma membrane"/>
    <property type="evidence" value="ECO:0007669"/>
    <property type="project" value="UniProtKB-SubCell"/>
</dbReference>
<dbReference type="PANTHER" id="PTHR30472">
    <property type="entry name" value="FERRIC ENTEROBACTIN TRANSPORT SYSTEM PERMEASE PROTEIN"/>
    <property type="match status" value="1"/>
</dbReference>
<evidence type="ECO:0000256" key="7">
    <source>
        <dbReference type="ARBA" id="ARBA00023136"/>
    </source>
</evidence>
<keyword evidence="6 8" id="KW-1133">Transmembrane helix</keyword>
<organism evidence="9">
    <name type="scientific">Lacrimispora sp. BS-2</name>
    <dbReference type="NCBI Taxonomy" id="3151850"/>
    <lineage>
        <taxon>Bacteria</taxon>
        <taxon>Bacillati</taxon>
        <taxon>Bacillota</taxon>
        <taxon>Clostridia</taxon>
        <taxon>Lachnospirales</taxon>
        <taxon>Lachnospiraceae</taxon>
        <taxon>Lacrimispora</taxon>
    </lineage>
</organism>
<feature type="transmembrane region" description="Helical" evidence="8">
    <location>
        <begin position="245"/>
        <end position="272"/>
    </location>
</feature>
<dbReference type="GO" id="GO:0033214">
    <property type="term" value="P:siderophore-iron import into cell"/>
    <property type="evidence" value="ECO:0007669"/>
    <property type="project" value="TreeGrafter"/>
</dbReference>
<evidence type="ECO:0000256" key="2">
    <source>
        <dbReference type="ARBA" id="ARBA00007935"/>
    </source>
</evidence>
<keyword evidence="5 8" id="KW-0812">Transmembrane</keyword>
<gene>
    <name evidence="9" type="ORF">ABFV83_16455</name>
</gene>
<dbReference type="InterPro" id="IPR037294">
    <property type="entry name" value="ABC_BtuC-like"/>
</dbReference>
<dbReference type="Pfam" id="PF01032">
    <property type="entry name" value="FecCD"/>
    <property type="match status" value="1"/>
</dbReference>
<keyword evidence="3" id="KW-0813">Transport</keyword>
<sequence>MRKINRRYFAVILLVLSMLLLAAFSLSFLVGRYAIPPKTVWEIILSRFFPIEPTWEETLETVILQVRLPRILLGILVGGALSLSGASYQTLFKNPMVSPDILGVSAGAGFGAALAMINDASWWEIQLCAFAFGMAAVILTYFIGYTIGRQAITVLILGGLVVSSLFQALLSIVKTMADTDNALPSITFWLMGSLGRGSGREVLFLLPAVIVSSILLFLFRHQINALSTGEDEAAALGVNVPLTKLVVVVASTLMTVSAVSISGIIGWVGLVVPHIARMISGSSFSRLAPVSFLIGGCFLLAIDDIVRGIEGVELPLGVLTALIGTPIFILLLYRVRKGWS</sequence>
<dbReference type="RefSeq" id="WP_349945356.1">
    <property type="nucleotide sequence ID" value="NZ_CP157940.1"/>
</dbReference>
<feature type="transmembrane region" description="Helical" evidence="8">
    <location>
        <begin position="123"/>
        <end position="144"/>
    </location>
</feature>
<proteinExistence type="inferred from homology"/>
<accession>A0AAU7PM36</accession>
<dbReference type="PANTHER" id="PTHR30472:SF70">
    <property type="entry name" value="MOLYBDATE IMPORT SYSTEM PERMEASE PROTEIN MOLB"/>
    <property type="match status" value="1"/>
</dbReference>
<keyword evidence="4" id="KW-1003">Cell membrane</keyword>
<feature type="transmembrane region" description="Helical" evidence="8">
    <location>
        <begin position="151"/>
        <end position="173"/>
    </location>
</feature>
<evidence type="ECO:0000256" key="8">
    <source>
        <dbReference type="SAM" id="Phobius"/>
    </source>
</evidence>
<reference evidence="9" key="1">
    <citation type="submission" date="2024-06" db="EMBL/GenBank/DDBJ databases">
        <title>Lacrimispora cavernae sp. nov., a novel anaerobe isolated from bat guano pile inside a cave.</title>
        <authorList>
            <person name="Miller S.L."/>
            <person name="Lu N."/>
            <person name="King J."/>
            <person name="Sankaranarayanan K."/>
            <person name="Lawson P.A."/>
        </authorList>
    </citation>
    <scope>NUCLEOTIDE SEQUENCE</scope>
    <source>
        <strain evidence="9">BS-2</strain>
    </source>
</reference>
<dbReference type="SUPFAM" id="SSF81345">
    <property type="entry name" value="ABC transporter involved in vitamin B12 uptake, BtuC"/>
    <property type="match status" value="1"/>
</dbReference>
<name>A0AAU7PM36_9FIRM</name>
<protein>
    <submittedName>
        <fullName evidence="9">Iron ABC transporter permease</fullName>
    </submittedName>
</protein>
<dbReference type="GO" id="GO:0022857">
    <property type="term" value="F:transmembrane transporter activity"/>
    <property type="evidence" value="ECO:0007669"/>
    <property type="project" value="InterPro"/>
</dbReference>
<feature type="transmembrane region" description="Helical" evidence="8">
    <location>
        <begin position="100"/>
        <end position="117"/>
    </location>
</feature>
<dbReference type="EMBL" id="CP157940">
    <property type="protein sequence ID" value="XBS53393.1"/>
    <property type="molecule type" value="Genomic_DNA"/>
</dbReference>
<evidence type="ECO:0000313" key="9">
    <source>
        <dbReference type="EMBL" id="XBS53393.1"/>
    </source>
</evidence>
<dbReference type="AlphaFoldDB" id="A0AAU7PM36"/>
<dbReference type="CDD" id="cd06550">
    <property type="entry name" value="TM_ABC_iron-siderophores_like"/>
    <property type="match status" value="1"/>
</dbReference>
<comment type="similarity">
    <text evidence="2">Belongs to the binding-protein-dependent transport system permease family. FecCD subfamily.</text>
</comment>
<evidence type="ECO:0000256" key="1">
    <source>
        <dbReference type="ARBA" id="ARBA00004651"/>
    </source>
</evidence>
<dbReference type="Gene3D" id="1.10.3470.10">
    <property type="entry name" value="ABC transporter involved in vitamin B12 uptake, BtuC"/>
    <property type="match status" value="1"/>
</dbReference>
<comment type="subcellular location">
    <subcellularLocation>
        <location evidence="1">Cell membrane</location>
        <topology evidence="1">Multi-pass membrane protein</topology>
    </subcellularLocation>
</comment>
<feature type="transmembrane region" description="Helical" evidence="8">
    <location>
        <begin position="314"/>
        <end position="333"/>
    </location>
</feature>
<evidence type="ECO:0000256" key="3">
    <source>
        <dbReference type="ARBA" id="ARBA00022448"/>
    </source>
</evidence>
<dbReference type="InterPro" id="IPR000522">
    <property type="entry name" value="ABC_transptr_permease_BtuC"/>
</dbReference>
<evidence type="ECO:0000256" key="6">
    <source>
        <dbReference type="ARBA" id="ARBA00022989"/>
    </source>
</evidence>